<dbReference type="OrthoDB" id="647974at2759"/>
<evidence type="ECO:0000256" key="6">
    <source>
        <dbReference type="ARBA" id="ARBA00022527"/>
    </source>
</evidence>
<keyword evidence="14 21" id="KW-0067">ATP-binding</keyword>
<evidence type="ECO:0000256" key="18">
    <source>
        <dbReference type="ARBA" id="ARBA00023180"/>
    </source>
</evidence>
<evidence type="ECO:0000256" key="5">
    <source>
        <dbReference type="ARBA" id="ARBA00022475"/>
    </source>
</evidence>
<dbReference type="InterPro" id="IPR003591">
    <property type="entry name" value="Leu-rich_rpt_typical-subtyp"/>
</dbReference>
<dbReference type="FunFam" id="3.30.200.20:FF:000394">
    <property type="entry name" value="Leucine-rich repeat receptor-like protein kinase"/>
    <property type="match status" value="1"/>
</dbReference>
<dbReference type="EnsemblPlants" id="KQL28701">
    <property type="protein sequence ID" value="KQL28701"/>
    <property type="gene ID" value="SETIT_016175mg"/>
</dbReference>
<keyword evidence="7" id="KW-0433">Leucine-rich repeat</keyword>
<dbReference type="PANTHER" id="PTHR48006:SF47">
    <property type="entry name" value="PHYTOSULFOKINE RECEPTOR 2-LIKE"/>
    <property type="match status" value="1"/>
</dbReference>
<name>K3YPI3_SETIT</name>
<keyword evidence="11" id="KW-0677">Repeat</keyword>
<keyword evidence="10" id="KW-0732">Signal</keyword>
<evidence type="ECO:0000313" key="25">
    <source>
        <dbReference type="EnsemblPlants" id="KQL28701"/>
    </source>
</evidence>
<keyword evidence="8" id="KW-0808">Transferase</keyword>
<dbReference type="PROSITE" id="PS00108">
    <property type="entry name" value="PROTEIN_KINASE_ST"/>
    <property type="match status" value="1"/>
</dbReference>
<dbReference type="InterPro" id="IPR032675">
    <property type="entry name" value="LRR_dom_sf"/>
</dbReference>
<comment type="subcellular location">
    <subcellularLocation>
        <location evidence="1">Cell membrane</location>
        <topology evidence="1">Single-pass type I membrane protein</topology>
    </subcellularLocation>
</comment>
<keyword evidence="6" id="KW-0723">Serine/threonine-protein kinase</keyword>
<reference evidence="24 26" key="1">
    <citation type="journal article" date="2012" name="Nat. Biotechnol.">
        <title>Reference genome sequence of the model plant Setaria.</title>
        <authorList>
            <person name="Bennetzen J.L."/>
            <person name="Schmutz J."/>
            <person name="Wang H."/>
            <person name="Percifield R."/>
            <person name="Hawkins J."/>
            <person name="Pontaroli A.C."/>
            <person name="Estep M."/>
            <person name="Feng L."/>
            <person name="Vaughn J.N."/>
            <person name="Grimwood J."/>
            <person name="Jenkins J."/>
            <person name="Barry K."/>
            <person name="Lindquist E."/>
            <person name="Hellsten U."/>
            <person name="Deshpande S."/>
            <person name="Wang X."/>
            <person name="Wu X."/>
            <person name="Mitros T."/>
            <person name="Triplett J."/>
            <person name="Yang X."/>
            <person name="Ye C.Y."/>
            <person name="Mauro-Herrera M."/>
            <person name="Wang L."/>
            <person name="Li P."/>
            <person name="Sharma M."/>
            <person name="Sharma R."/>
            <person name="Ronald P.C."/>
            <person name="Panaud O."/>
            <person name="Kellogg E.A."/>
            <person name="Brutnell T.P."/>
            <person name="Doust A.N."/>
            <person name="Tuskan G.A."/>
            <person name="Rokhsar D."/>
            <person name="Devos K.M."/>
        </authorList>
    </citation>
    <scope>NUCLEOTIDE SEQUENCE [LARGE SCALE GENOMIC DNA]</scope>
    <source>
        <strain evidence="26">cv. Yugu1</strain>
        <strain evidence="24">Yugu1</strain>
    </source>
</reference>
<evidence type="ECO:0000256" key="10">
    <source>
        <dbReference type="ARBA" id="ARBA00022729"/>
    </source>
</evidence>
<evidence type="ECO:0000256" key="11">
    <source>
        <dbReference type="ARBA" id="ARBA00022737"/>
    </source>
</evidence>
<evidence type="ECO:0000256" key="17">
    <source>
        <dbReference type="ARBA" id="ARBA00023170"/>
    </source>
</evidence>
<comment type="catalytic activity">
    <reaction evidence="20">
        <text>L-seryl-[protein] + ATP = O-phospho-L-seryl-[protein] + ADP + H(+)</text>
        <dbReference type="Rhea" id="RHEA:17989"/>
        <dbReference type="Rhea" id="RHEA-COMP:9863"/>
        <dbReference type="Rhea" id="RHEA-COMP:11604"/>
        <dbReference type="ChEBI" id="CHEBI:15378"/>
        <dbReference type="ChEBI" id="CHEBI:29999"/>
        <dbReference type="ChEBI" id="CHEBI:30616"/>
        <dbReference type="ChEBI" id="CHEBI:83421"/>
        <dbReference type="ChEBI" id="CHEBI:456216"/>
        <dbReference type="EC" id="2.7.11.1"/>
    </reaction>
</comment>
<dbReference type="HOGENOM" id="CLU_000288_22_9_1"/>
<feature type="binding site" evidence="21">
    <location>
        <position position="799"/>
    </location>
    <ligand>
        <name>ATP</name>
        <dbReference type="ChEBI" id="CHEBI:30616"/>
    </ligand>
</feature>
<dbReference type="FunFam" id="3.80.10.10:FF:000403">
    <property type="entry name" value="Receptor-like protein 2"/>
    <property type="match status" value="1"/>
</dbReference>
<dbReference type="FunFam" id="1.10.510.10:FF:000309">
    <property type="entry name" value="Leucine-rich repeat receptor-like protein kinase"/>
    <property type="match status" value="1"/>
</dbReference>
<dbReference type="EMBL" id="AGNK02000118">
    <property type="status" value="NOT_ANNOTATED_CDS"/>
    <property type="molecule type" value="Genomic_DNA"/>
</dbReference>
<dbReference type="Pfam" id="PF23598">
    <property type="entry name" value="LRR_14"/>
    <property type="match status" value="1"/>
</dbReference>
<dbReference type="InterPro" id="IPR017441">
    <property type="entry name" value="Protein_kinase_ATP_BS"/>
</dbReference>
<dbReference type="SUPFAM" id="SSF52058">
    <property type="entry name" value="L domain-like"/>
    <property type="match status" value="2"/>
</dbReference>
<evidence type="ECO:0000256" key="13">
    <source>
        <dbReference type="ARBA" id="ARBA00022777"/>
    </source>
</evidence>
<evidence type="ECO:0000256" key="19">
    <source>
        <dbReference type="ARBA" id="ARBA00047899"/>
    </source>
</evidence>
<dbReference type="SMART" id="SM00220">
    <property type="entry name" value="S_TKc"/>
    <property type="match status" value="1"/>
</dbReference>
<dbReference type="Pfam" id="PF07714">
    <property type="entry name" value="PK_Tyr_Ser-Thr"/>
    <property type="match status" value="1"/>
</dbReference>
<evidence type="ECO:0000256" key="7">
    <source>
        <dbReference type="ARBA" id="ARBA00022614"/>
    </source>
</evidence>
<sequence length="1058" mass="116052">MQPLQFPYKNYSSRLPIPSLGFAALLLISLATLTSSCTEQEKNSLLQFVSGLSQDAGLAKLWQEDTDCCNWEGITCNGNKTVIDVSLASRGLEGHISQSLGNLTGLQQVNLSYNSLSGGLPLGLVSSSSIIVLDVSFNQLNGDLHELPSSIPGRPLQVLNISSNLFTGQFASTTWKGMQNLIALNASNNSFTGHIPSHFCNISPSFSVLELSYNKLSGSIPPGLGNCSKLRVLKAGHNYLSGTLPEELFKATLLEHLSFSSNGLQGILDSTHIVKLGKMAILDLGENKFSGMIPDSIGQLTRLQELHLDYNSMSGELPSTLSNCTNLITLDLKSNNFSGELNKVGFSNFPTLKTLDLMRNNFSGTIPESIYSCRNLIALRLSSNKFHGQLSKGLGNLKSLSFLSLANNSFSNITNALQILRSSKNLTTLLLGMNFMNETMPHNARIDGFENLRVLAIDDCLLSGQIPFWISELANLEILFLQGNQLSGPIPAWINTLEYLFYLDISNNSLTGEIPTTLMAMPMLTSEKTAAHLDPRVFDLPVYEGPSLQRRIPIAYPKALDLSGNKFTGVIPPEIGQLKALISLDISFNNLTGPIPPSICNLTNLQVLDLSNNNLTGEIPAVLENLYFLAVFNVSNNNLEGPIPTGRQFNTFQNSSFNGNPELCGSMLLRRCSSAHAPPVSTKKGKRKAIFAIAFGVFFAGIAILLLLGRLLVLIRVKSLTSKNRREDNGDVETTSFDSSSEHELIMMSQGKGDKNKLKFSDIVKATNSFDKEHIIGCGGYGLVYKAELPDGYKLAIKKLNGEMCLMEREFTAEVEALSMAQHENLVPLWGYCIQGNSRFLIYSFMENGSLDDWLHNMDDDASTMLDWPTRLRIAQGSSSGLSYIHNVCKPHIIHRDIKSSNILLDKEFKAYVADFGLSRLILPNKTHVTTELVGTLGYIPPEYAHGWVATLRGDIYSFGVVLLELLTGLRPVPVLSSSKELVPWVLEMRSQGKQIEVLDPTLRGTGHEDQMLKVLEIACKCVNYNPSMRPPIMEVVSCLESINTGLQTQKSLKTQCS</sequence>
<gene>
    <name evidence="25" type="primary">LOC111256955</name>
    <name evidence="24" type="ORF">SETIT_1G085300v2</name>
</gene>
<dbReference type="FunFam" id="3.80.10.10:FF:000213">
    <property type="entry name" value="Tyrosine-sulfated glycopeptide receptor 1"/>
    <property type="match status" value="1"/>
</dbReference>
<reference evidence="24" key="2">
    <citation type="submission" date="2015-07" db="EMBL/GenBank/DDBJ databases">
        <authorList>
            <person name="Noorani M."/>
        </authorList>
    </citation>
    <scope>NUCLEOTIDE SEQUENCE</scope>
    <source>
        <strain evidence="24">Yugu1</strain>
    </source>
</reference>
<keyword evidence="16 22" id="KW-0472">Membrane</keyword>
<evidence type="ECO:0000256" key="20">
    <source>
        <dbReference type="ARBA" id="ARBA00048679"/>
    </source>
</evidence>
<dbReference type="GO" id="GO:0004672">
    <property type="term" value="F:protein kinase activity"/>
    <property type="evidence" value="ECO:0000318"/>
    <property type="project" value="GO_Central"/>
</dbReference>
<dbReference type="Gramene" id="KQL28701">
    <property type="protein sequence ID" value="KQL28701"/>
    <property type="gene ID" value="SETIT_016175mg"/>
</dbReference>
<dbReference type="Gene3D" id="3.30.200.20">
    <property type="entry name" value="Phosphorylase Kinase, domain 1"/>
    <property type="match status" value="1"/>
</dbReference>
<evidence type="ECO:0000256" key="21">
    <source>
        <dbReference type="PROSITE-ProRule" id="PRU10141"/>
    </source>
</evidence>
<dbReference type="PANTHER" id="PTHR48006">
    <property type="entry name" value="LEUCINE-RICH REPEAT-CONTAINING PROTEIN DDB_G0281931-RELATED"/>
    <property type="match status" value="1"/>
</dbReference>
<dbReference type="OMA" id="PMIRTAQ"/>
<dbReference type="RefSeq" id="XP_022681444.1">
    <property type="nucleotide sequence ID" value="XM_022825709.1"/>
</dbReference>
<dbReference type="Pfam" id="PF00560">
    <property type="entry name" value="LRR_1"/>
    <property type="match status" value="3"/>
</dbReference>
<dbReference type="GeneID" id="111256955"/>
<dbReference type="FunFam" id="3.80.10.10:FF:000530">
    <property type="entry name" value="Receptor-like protein 2"/>
    <property type="match status" value="1"/>
</dbReference>
<dbReference type="GO" id="GO:0005524">
    <property type="term" value="F:ATP binding"/>
    <property type="evidence" value="ECO:0007669"/>
    <property type="project" value="UniProtKB-UniRule"/>
</dbReference>
<dbReference type="InterPro" id="IPR001245">
    <property type="entry name" value="Ser-Thr/Tyr_kinase_cat_dom"/>
</dbReference>
<keyword evidence="26" id="KW-1185">Reference proteome</keyword>
<dbReference type="EMBL" id="CM003528">
    <property type="protein sequence ID" value="RCV05450.1"/>
    <property type="molecule type" value="Genomic_DNA"/>
</dbReference>
<evidence type="ECO:0000256" key="4">
    <source>
        <dbReference type="ARBA" id="ARBA00012513"/>
    </source>
</evidence>
<evidence type="ECO:0000256" key="9">
    <source>
        <dbReference type="ARBA" id="ARBA00022692"/>
    </source>
</evidence>
<comment type="similarity">
    <text evidence="3">Belongs to the RLP family.</text>
</comment>
<feature type="transmembrane region" description="Helical" evidence="22">
    <location>
        <begin position="689"/>
        <end position="715"/>
    </location>
</feature>
<accession>K3YPI3</accession>
<evidence type="ECO:0000256" key="15">
    <source>
        <dbReference type="ARBA" id="ARBA00022989"/>
    </source>
</evidence>
<dbReference type="PROSITE" id="PS00107">
    <property type="entry name" value="PROTEIN_KINASE_ATP"/>
    <property type="match status" value="1"/>
</dbReference>
<dbReference type="Pfam" id="PF08263">
    <property type="entry name" value="LRRNT_2"/>
    <property type="match status" value="1"/>
</dbReference>
<dbReference type="InterPro" id="IPR008271">
    <property type="entry name" value="Ser/Thr_kinase_AS"/>
</dbReference>
<evidence type="ECO:0000313" key="24">
    <source>
        <dbReference type="EMBL" id="RCV05450.1"/>
    </source>
</evidence>
<dbReference type="InterPro" id="IPR000719">
    <property type="entry name" value="Prot_kinase_dom"/>
</dbReference>
<dbReference type="EC" id="2.7.11.1" evidence="4"/>
<evidence type="ECO:0000256" key="14">
    <source>
        <dbReference type="ARBA" id="ARBA00022840"/>
    </source>
</evidence>
<evidence type="ECO:0000259" key="23">
    <source>
        <dbReference type="PROSITE" id="PS50011"/>
    </source>
</evidence>
<evidence type="ECO:0000256" key="22">
    <source>
        <dbReference type="SAM" id="Phobius"/>
    </source>
</evidence>
<dbReference type="PRINTS" id="PR00019">
    <property type="entry name" value="LEURICHRPT"/>
</dbReference>
<dbReference type="SMART" id="SM00369">
    <property type="entry name" value="LRR_TYP"/>
    <property type="match status" value="5"/>
</dbReference>
<dbReference type="InterPro" id="IPR055414">
    <property type="entry name" value="LRR_R13L4/SHOC2-like"/>
</dbReference>
<keyword evidence="18" id="KW-0325">Glycoprotein</keyword>
<evidence type="ECO:0000256" key="12">
    <source>
        <dbReference type="ARBA" id="ARBA00022741"/>
    </source>
</evidence>
<dbReference type="InterPro" id="IPR011009">
    <property type="entry name" value="Kinase-like_dom_sf"/>
</dbReference>
<dbReference type="Gene3D" id="3.80.10.10">
    <property type="entry name" value="Ribonuclease Inhibitor"/>
    <property type="match status" value="2"/>
</dbReference>
<dbReference type="GO" id="GO:0005886">
    <property type="term" value="C:plasma membrane"/>
    <property type="evidence" value="ECO:0007669"/>
    <property type="project" value="UniProtKB-SubCell"/>
</dbReference>
<dbReference type="SUPFAM" id="SSF56112">
    <property type="entry name" value="Protein kinase-like (PK-like)"/>
    <property type="match status" value="1"/>
</dbReference>
<dbReference type="Proteomes" id="UP000004995">
    <property type="component" value="Unassembled WGS sequence"/>
</dbReference>
<dbReference type="eggNOG" id="KOG0619">
    <property type="taxonomic scope" value="Eukaryota"/>
</dbReference>
<keyword evidence="17" id="KW-0675">Receptor</keyword>
<dbReference type="GO" id="GO:0004674">
    <property type="term" value="F:protein serine/threonine kinase activity"/>
    <property type="evidence" value="ECO:0007669"/>
    <property type="project" value="UniProtKB-KW"/>
</dbReference>
<dbReference type="InterPro" id="IPR051824">
    <property type="entry name" value="LRR_Rcpt-Like_S/T_Kinase"/>
</dbReference>
<comment type="catalytic activity">
    <reaction evidence="19">
        <text>L-threonyl-[protein] + ATP = O-phospho-L-threonyl-[protein] + ADP + H(+)</text>
        <dbReference type="Rhea" id="RHEA:46608"/>
        <dbReference type="Rhea" id="RHEA-COMP:11060"/>
        <dbReference type="Rhea" id="RHEA-COMP:11605"/>
        <dbReference type="ChEBI" id="CHEBI:15378"/>
        <dbReference type="ChEBI" id="CHEBI:30013"/>
        <dbReference type="ChEBI" id="CHEBI:30616"/>
        <dbReference type="ChEBI" id="CHEBI:61977"/>
        <dbReference type="ChEBI" id="CHEBI:456216"/>
        <dbReference type="EC" id="2.7.11.1"/>
    </reaction>
</comment>
<dbReference type="Gene3D" id="1.10.510.10">
    <property type="entry name" value="Transferase(Phosphotransferase) domain 1"/>
    <property type="match status" value="1"/>
</dbReference>
<comment type="similarity">
    <text evidence="2">Belongs to the protein kinase superfamily. Ser/Thr protein kinase family.</text>
</comment>
<dbReference type="FunFam" id="3.80.10.10:FF:000383">
    <property type="entry name" value="Leucine-rich repeat receptor protein kinase EMS1"/>
    <property type="match status" value="1"/>
</dbReference>
<dbReference type="InterPro" id="IPR013210">
    <property type="entry name" value="LRR_N_plant-typ"/>
</dbReference>
<feature type="domain" description="Protein kinase" evidence="23">
    <location>
        <begin position="770"/>
        <end position="1043"/>
    </location>
</feature>
<evidence type="ECO:0000313" key="26">
    <source>
        <dbReference type="Proteomes" id="UP000004995"/>
    </source>
</evidence>
<evidence type="ECO:0000256" key="16">
    <source>
        <dbReference type="ARBA" id="ARBA00023136"/>
    </source>
</evidence>
<proteinExistence type="inferred from homology"/>
<evidence type="ECO:0000256" key="2">
    <source>
        <dbReference type="ARBA" id="ARBA00008684"/>
    </source>
</evidence>
<keyword evidence="9 22" id="KW-0812">Transmembrane</keyword>
<keyword evidence="15 22" id="KW-1133">Transmembrane helix</keyword>
<dbReference type="InterPro" id="IPR001611">
    <property type="entry name" value="Leu-rich_rpt"/>
</dbReference>
<keyword evidence="13" id="KW-0418">Kinase</keyword>
<organism evidence="24">
    <name type="scientific">Setaria italica</name>
    <name type="common">Foxtail millet</name>
    <name type="synonym">Panicum italicum</name>
    <dbReference type="NCBI Taxonomy" id="4555"/>
    <lineage>
        <taxon>Eukaryota</taxon>
        <taxon>Viridiplantae</taxon>
        <taxon>Streptophyta</taxon>
        <taxon>Embryophyta</taxon>
        <taxon>Tracheophyta</taxon>
        <taxon>Spermatophyta</taxon>
        <taxon>Magnoliopsida</taxon>
        <taxon>Liliopsida</taxon>
        <taxon>Poales</taxon>
        <taxon>Poaceae</taxon>
        <taxon>PACMAD clade</taxon>
        <taxon>Panicoideae</taxon>
        <taxon>Panicodae</taxon>
        <taxon>Paniceae</taxon>
        <taxon>Cenchrinae</taxon>
        <taxon>Setaria</taxon>
    </lineage>
</organism>
<keyword evidence="12 21" id="KW-0547">Nucleotide-binding</keyword>
<dbReference type="CDD" id="cd14066">
    <property type="entry name" value="STKc_IRAK"/>
    <property type="match status" value="1"/>
</dbReference>
<evidence type="ECO:0000256" key="8">
    <source>
        <dbReference type="ARBA" id="ARBA00022679"/>
    </source>
</evidence>
<reference evidence="25" key="3">
    <citation type="submission" date="2018-08" db="UniProtKB">
        <authorList>
            <consortium name="EnsemblPlants"/>
        </authorList>
    </citation>
    <scope>IDENTIFICATION</scope>
    <source>
        <strain evidence="25">Yugu1</strain>
    </source>
</reference>
<evidence type="ECO:0000256" key="3">
    <source>
        <dbReference type="ARBA" id="ARBA00009592"/>
    </source>
</evidence>
<protein>
    <recommendedName>
        <fullName evidence="4">non-specific serine/threonine protein kinase</fullName>
        <ecNumber evidence="4">2.7.11.1</ecNumber>
    </recommendedName>
</protein>
<dbReference type="Pfam" id="PF13855">
    <property type="entry name" value="LRR_8"/>
    <property type="match status" value="1"/>
</dbReference>
<dbReference type="PROSITE" id="PS50011">
    <property type="entry name" value="PROTEIN_KINASE_DOM"/>
    <property type="match status" value="1"/>
</dbReference>
<dbReference type="SUPFAM" id="SSF52047">
    <property type="entry name" value="RNI-like"/>
    <property type="match status" value="1"/>
</dbReference>
<dbReference type="AlphaFoldDB" id="K3YPI3"/>
<evidence type="ECO:0000256" key="1">
    <source>
        <dbReference type="ARBA" id="ARBA00004251"/>
    </source>
</evidence>
<dbReference type="PROSITE" id="PS51450">
    <property type="entry name" value="LRR"/>
    <property type="match status" value="1"/>
</dbReference>
<keyword evidence="5" id="KW-1003">Cell membrane</keyword>